<accession>A0A1V9G1G4</accession>
<evidence type="ECO:0000259" key="3">
    <source>
        <dbReference type="SMART" id="SM01027"/>
    </source>
</evidence>
<comment type="caution">
    <text evidence="4">The sequence shown here is derived from an EMBL/GenBank/DDBJ whole genome shotgun (WGS) entry which is preliminary data.</text>
</comment>
<reference evidence="4 5" key="1">
    <citation type="submission" date="2016-03" db="EMBL/GenBank/DDBJ databases">
        <title>Niastella vici sp. nov., isolated from farmland soil.</title>
        <authorList>
            <person name="Chen L."/>
            <person name="Wang D."/>
            <person name="Yang S."/>
            <person name="Wang G."/>
        </authorList>
    </citation>
    <scope>NUCLEOTIDE SEQUENCE [LARGE SCALE GENOMIC DNA]</scope>
    <source>
        <strain evidence="4 5">DJ57</strain>
    </source>
</reference>
<dbReference type="GO" id="GO:0016787">
    <property type="term" value="F:hydrolase activity"/>
    <property type="evidence" value="ECO:0007669"/>
    <property type="project" value="UniProtKB-KW"/>
</dbReference>
<protein>
    <submittedName>
        <fullName evidence="4">MBL fold metallo-hydrolase</fullName>
    </submittedName>
</protein>
<organism evidence="4 5">
    <name type="scientific">Niastella vici</name>
    <dbReference type="NCBI Taxonomy" id="1703345"/>
    <lineage>
        <taxon>Bacteria</taxon>
        <taxon>Pseudomonadati</taxon>
        <taxon>Bacteroidota</taxon>
        <taxon>Chitinophagia</taxon>
        <taxon>Chitinophagales</taxon>
        <taxon>Chitinophagaceae</taxon>
        <taxon>Niastella</taxon>
    </lineage>
</organism>
<dbReference type="SUPFAM" id="SSF56281">
    <property type="entry name" value="Metallo-hydrolase/oxidoreductase"/>
    <property type="match status" value="1"/>
</dbReference>
<sequence length="467" mass="52920">MKIAFHGAARTVTGSKHLLTLNNGKKYLLDCGMFQGLGQATNNLNRNWGFNPAEVDCLILSHAHIDHSGLIPKLTADGFKGTIFCTPATKDLTEILLVDSAEIQEDDVKYLNKKRAAEHQPYLKPLYTREDAEQSFQFLKAVEYGQWHAVDEFVELMYTDAGHIIGSAAVNLKITENGKVTHLTFSGDVGRYRDVILRSPVEFPQADYIILESTYGNSLHELNVTTPDQLLQWIEKTCLQKKGKLIIPAFSVGRTQEILYHLNQLELERRLPDLDYFVDSPLSVKTTELVKRYPRYFNKTIQKVLESDSDPFGFKGLKFIKTVQESKLLNFRNEPCVIISASGMAEAGRVKHHISNNIENSRNTILMTGYCEPESLGARLLSGRKEVHIYGVLHEVHAEIGAIHSMSAHGDYEDLSQFLSCQDPRQVKRLFLVHGEYNVQQQFRERLIKKGFGDVEIPELHYEIGLT</sequence>
<name>A0A1V9G1G4_9BACT</name>
<proteinExistence type="predicted"/>
<evidence type="ECO:0000256" key="1">
    <source>
        <dbReference type="ARBA" id="ARBA00022801"/>
    </source>
</evidence>
<dbReference type="InterPro" id="IPR011108">
    <property type="entry name" value="RMMBL"/>
</dbReference>
<dbReference type="InterPro" id="IPR050698">
    <property type="entry name" value="MBL"/>
</dbReference>
<dbReference type="Pfam" id="PF07521">
    <property type="entry name" value="RMMBL"/>
    <property type="match status" value="1"/>
</dbReference>
<gene>
    <name evidence="4" type="ORF">A3860_20295</name>
</gene>
<dbReference type="RefSeq" id="WP_081146933.1">
    <property type="nucleotide sequence ID" value="NZ_LVYD01000042.1"/>
</dbReference>
<dbReference type="EMBL" id="LVYD01000042">
    <property type="protein sequence ID" value="OQP64316.1"/>
    <property type="molecule type" value="Genomic_DNA"/>
</dbReference>
<dbReference type="OrthoDB" id="9803916at2"/>
<evidence type="ECO:0000313" key="5">
    <source>
        <dbReference type="Proteomes" id="UP000192796"/>
    </source>
</evidence>
<feature type="domain" description="Metallo-beta-lactamase" evidence="2">
    <location>
        <begin position="13"/>
        <end position="233"/>
    </location>
</feature>
<dbReference type="Gene3D" id="3.60.15.10">
    <property type="entry name" value="Ribonuclease Z/Hydroxyacylglutathione hydrolase-like"/>
    <property type="match status" value="1"/>
</dbReference>
<dbReference type="Pfam" id="PF10996">
    <property type="entry name" value="Beta-Casp"/>
    <property type="match status" value="1"/>
</dbReference>
<dbReference type="InterPro" id="IPR036866">
    <property type="entry name" value="RibonucZ/Hydroxyglut_hydro"/>
</dbReference>
<keyword evidence="5" id="KW-1185">Reference proteome</keyword>
<evidence type="ECO:0000313" key="4">
    <source>
        <dbReference type="EMBL" id="OQP64316.1"/>
    </source>
</evidence>
<evidence type="ECO:0000259" key="2">
    <source>
        <dbReference type="SMART" id="SM00849"/>
    </source>
</evidence>
<dbReference type="GO" id="GO:0004521">
    <property type="term" value="F:RNA endonuclease activity"/>
    <property type="evidence" value="ECO:0007669"/>
    <property type="project" value="TreeGrafter"/>
</dbReference>
<dbReference type="InterPro" id="IPR001279">
    <property type="entry name" value="Metallo-B-lactamas"/>
</dbReference>
<dbReference type="InterPro" id="IPR022712">
    <property type="entry name" value="Beta_Casp"/>
</dbReference>
<dbReference type="STRING" id="1703345.A3860_20295"/>
<dbReference type="AlphaFoldDB" id="A0A1V9G1G4"/>
<dbReference type="SMART" id="SM00849">
    <property type="entry name" value="Lactamase_B"/>
    <property type="match status" value="1"/>
</dbReference>
<dbReference type="Proteomes" id="UP000192796">
    <property type="component" value="Unassembled WGS sequence"/>
</dbReference>
<dbReference type="PANTHER" id="PTHR11203">
    <property type="entry name" value="CLEAVAGE AND POLYADENYLATION SPECIFICITY FACTOR FAMILY MEMBER"/>
    <property type="match status" value="1"/>
</dbReference>
<keyword evidence="1 4" id="KW-0378">Hydrolase</keyword>
<dbReference type="CDD" id="cd16295">
    <property type="entry name" value="TTHA0252-CPSF-like_MBL-fold"/>
    <property type="match status" value="1"/>
</dbReference>
<feature type="domain" description="Beta-Casp" evidence="3">
    <location>
        <begin position="255"/>
        <end position="380"/>
    </location>
</feature>
<dbReference type="Pfam" id="PF00753">
    <property type="entry name" value="Lactamase_B"/>
    <property type="match status" value="1"/>
</dbReference>
<dbReference type="Gene3D" id="3.40.50.10890">
    <property type="match status" value="1"/>
</dbReference>
<dbReference type="SMART" id="SM01027">
    <property type="entry name" value="Beta-Casp"/>
    <property type="match status" value="1"/>
</dbReference>
<dbReference type="PANTHER" id="PTHR11203:SF37">
    <property type="entry name" value="INTEGRATOR COMPLEX SUBUNIT 11"/>
    <property type="match status" value="1"/>
</dbReference>